<evidence type="ECO:0000313" key="1">
    <source>
        <dbReference type="EMBL" id="MBJ8325254.1"/>
    </source>
</evidence>
<keyword evidence="2" id="KW-1185">Reference proteome</keyword>
<name>A0ABS0ZGX6_9STRE</name>
<reference evidence="1 2" key="1">
    <citation type="journal article" date="2021" name="Int. J. Syst. Evol. Microbiol.">
        <title>Streptococcus vicugnae sp. nov., isolated from faeces of alpacas (Vicugna pacos) and cattle (Bos taurus), Streptococcus zalophi sp. nov., and Streptococcus pacificus sp. nov., isolated from respiratory tract of California sea lions (Zalophus californianus).</title>
        <authorList>
            <person name="Volokhov D.V."/>
            <person name="Zagorodnyaya T.A."/>
            <person name="Shen Z."/>
            <person name="Blom J."/>
            <person name="Furtak V.A."/>
            <person name="Eisenberg T."/>
            <person name="Fan P."/>
            <person name="Jeong K.C."/>
            <person name="Gao Y."/>
            <person name="Zhang S."/>
            <person name="Amselle M."/>
        </authorList>
    </citation>
    <scope>NUCLEOTIDE SEQUENCE [LARGE SCALE GENOMIC DNA]</scope>
    <source>
        <strain evidence="1 2">CSL7591</strain>
    </source>
</reference>
<organism evidence="1 2">
    <name type="scientific">Streptococcus pacificus</name>
    <dbReference type="NCBI Taxonomy" id="2740577"/>
    <lineage>
        <taxon>Bacteria</taxon>
        <taxon>Bacillati</taxon>
        <taxon>Bacillota</taxon>
        <taxon>Bacilli</taxon>
        <taxon>Lactobacillales</taxon>
        <taxon>Streptococcaceae</taxon>
        <taxon>Streptococcus</taxon>
    </lineage>
</organism>
<dbReference type="RefSeq" id="WP_199574816.1">
    <property type="nucleotide sequence ID" value="NZ_JAENBO010000001.1"/>
</dbReference>
<accession>A0ABS0ZGX6</accession>
<dbReference type="EMBL" id="JAENBO010000001">
    <property type="protein sequence ID" value="MBJ8325254.1"/>
    <property type="molecule type" value="Genomic_DNA"/>
</dbReference>
<dbReference type="Proteomes" id="UP000653045">
    <property type="component" value="Unassembled WGS sequence"/>
</dbReference>
<evidence type="ECO:0000313" key="2">
    <source>
        <dbReference type="Proteomes" id="UP000653045"/>
    </source>
</evidence>
<proteinExistence type="predicted"/>
<gene>
    <name evidence="1" type="ORF">JHK62_00995</name>
</gene>
<sequence length="209" mass="24546">MKSREFITTTVLNLGDENYEILKQALLGKFISFVIIEDSAITKDLLAEKLCDYFEKLELKTNKSFDFFLKNYMNNLDEIVRTRIAKTTAPKKGENTTVIVPRARRYYEKALKLKDSRKVTFNKLYDYTRIMLSLYSAIIENNYKEIHNINYSIEVINSHKIITSMKNEKEEVFLQGKKPKFNLKDLYSASSCTFIIVNILLNKMLEDKF</sequence>
<comment type="caution">
    <text evidence="1">The sequence shown here is derived from an EMBL/GenBank/DDBJ whole genome shotgun (WGS) entry which is preliminary data.</text>
</comment>
<protein>
    <submittedName>
        <fullName evidence="1">Uncharacterized protein</fullName>
    </submittedName>
</protein>